<feature type="domain" description="GS beta-grasp" evidence="2">
    <location>
        <begin position="27"/>
        <end position="102"/>
    </location>
</feature>
<dbReference type="PROSITE" id="PS00180">
    <property type="entry name" value="GLNA_1"/>
    <property type="match status" value="1"/>
</dbReference>
<dbReference type="EMBL" id="UINC01023505">
    <property type="protein sequence ID" value="SVA95301.1"/>
    <property type="molecule type" value="Genomic_DNA"/>
</dbReference>
<sequence>MPYKMIGGKATHIRYSPEEVFAKINQDEVRFIDLQFTGLTGRFHHTTISANTFTQDQMADGLPKLDGSSIVGFASIEDSDLILKPDPSTYSLIPWASDKKTA</sequence>
<feature type="non-terminal residue" evidence="3">
    <location>
        <position position="102"/>
    </location>
</feature>
<reference evidence="3" key="1">
    <citation type="submission" date="2018-05" db="EMBL/GenBank/DDBJ databases">
        <authorList>
            <person name="Lanie J.A."/>
            <person name="Ng W.-L."/>
            <person name="Kazmierczak K.M."/>
            <person name="Andrzejewski T.M."/>
            <person name="Davidsen T.M."/>
            <person name="Wayne K.J."/>
            <person name="Tettelin H."/>
            <person name="Glass J.I."/>
            <person name="Rusch D."/>
            <person name="Podicherti R."/>
            <person name="Tsui H.-C.T."/>
            <person name="Winkler M.E."/>
        </authorList>
    </citation>
    <scope>NUCLEOTIDE SEQUENCE</scope>
</reference>
<evidence type="ECO:0000259" key="2">
    <source>
        <dbReference type="PROSITE" id="PS51986"/>
    </source>
</evidence>
<dbReference type="InterPro" id="IPR036651">
    <property type="entry name" value="Gln_synt_N_sf"/>
</dbReference>
<dbReference type="SUPFAM" id="SSF54368">
    <property type="entry name" value="Glutamine synthetase, N-terminal domain"/>
    <property type="match status" value="1"/>
</dbReference>
<gene>
    <name evidence="3" type="ORF">METZ01_LOCUS148155</name>
</gene>
<dbReference type="GO" id="GO:0019740">
    <property type="term" value="P:nitrogen utilization"/>
    <property type="evidence" value="ECO:0007669"/>
    <property type="project" value="TreeGrafter"/>
</dbReference>
<dbReference type="GO" id="GO:0016020">
    <property type="term" value="C:membrane"/>
    <property type="evidence" value="ECO:0007669"/>
    <property type="project" value="TreeGrafter"/>
</dbReference>
<dbReference type="Pfam" id="PF03951">
    <property type="entry name" value="Gln-synt_N"/>
    <property type="match status" value="1"/>
</dbReference>
<protein>
    <recommendedName>
        <fullName evidence="2">GS beta-grasp domain-containing protein</fullName>
    </recommendedName>
</protein>
<dbReference type="GO" id="GO:0005737">
    <property type="term" value="C:cytoplasm"/>
    <property type="evidence" value="ECO:0007669"/>
    <property type="project" value="TreeGrafter"/>
</dbReference>
<dbReference type="AlphaFoldDB" id="A0A382A246"/>
<dbReference type="InterPro" id="IPR027302">
    <property type="entry name" value="Gln_synth_N_conserv_site"/>
</dbReference>
<accession>A0A382A246</accession>
<comment type="similarity">
    <text evidence="1">Belongs to the glutamine synthetase family.</text>
</comment>
<dbReference type="PROSITE" id="PS51986">
    <property type="entry name" value="GS_BETA_GRASP"/>
    <property type="match status" value="1"/>
</dbReference>
<dbReference type="InterPro" id="IPR008147">
    <property type="entry name" value="Gln_synt_N"/>
</dbReference>
<dbReference type="PANTHER" id="PTHR43407">
    <property type="entry name" value="GLUTAMINE SYNTHETASE"/>
    <property type="match status" value="1"/>
</dbReference>
<dbReference type="GO" id="GO:0006542">
    <property type="term" value="P:glutamine biosynthetic process"/>
    <property type="evidence" value="ECO:0007669"/>
    <property type="project" value="InterPro"/>
</dbReference>
<proteinExistence type="inferred from homology"/>
<name>A0A382A246_9ZZZZ</name>
<evidence type="ECO:0000256" key="1">
    <source>
        <dbReference type="ARBA" id="ARBA00009897"/>
    </source>
</evidence>
<evidence type="ECO:0000313" key="3">
    <source>
        <dbReference type="EMBL" id="SVA95301.1"/>
    </source>
</evidence>
<dbReference type="GO" id="GO:0004356">
    <property type="term" value="F:glutamine synthetase activity"/>
    <property type="evidence" value="ECO:0007669"/>
    <property type="project" value="InterPro"/>
</dbReference>
<dbReference type="Gene3D" id="3.10.20.70">
    <property type="entry name" value="Glutamine synthetase, N-terminal domain"/>
    <property type="match status" value="1"/>
</dbReference>
<dbReference type="PANTHER" id="PTHR43407:SF1">
    <property type="entry name" value="LENGSIN"/>
    <property type="match status" value="1"/>
</dbReference>
<organism evidence="3">
    <name type="scientific">marine metagenome</name>
    <dbReference type="NCBI Taxonomy" id="408172"/>
    <lineage>
        <taxon>unclassified sequences</taxon>
        <taxon>metagenomes</taxon>
        <taxon>ecological metagenomes</taxon>
    </lineage>
</organism>